<dbReference type="InterPro" id="IPR021682">
    <property type="entry name" value="DUF2933"/>
</dbReference>
<sequence length="64" mass="7301">MKNKNIQPVLISLLVIIGIYLVVDHGQHLVPYLPFAFLLGCLSMHLFMHHGHGSHSDKDHHEHN</sequence>
<evidence type="ECO:0000313" key="2">
    <source>
        <dbReference type="EMBL" id="OHB12948.1"/>
    </source>
</evidence>
<evidence type="ECO:0000313" key="3">
    <source>
        <dbReference type="Proteomes" id="UP000177276"/>
    </source>
</evidence>
<feature type="transmembrane region" description="Helical" evidence="1">
    <location>
        <begin position="7"/>
        <end position="23"/>
    </location>
</feature>
<protein>
    <recommendedName>
        <fullName evidence="4">DUF2933 domain-containing protein</fullName>
    </recommendedName>
</protein>
<evidence type="ECO:0008006" key="4">
    <source>
        <dbReference type="Google" id="ProtNLM"/>
    </source>
</evidence>
<accession>A0A1G2UUA4</accession>
<keyword evidence="1" id="KW-0472">Membrane</keyword>
<reference evidence="2 3" key="1">
    <citation type="journal article" date="2016" name="Nat. Commun.">
        <title>Thousands of microbial genomes shed light on interconnected biogeochemical processes in an aquifer system.</title>
        <authorList>
            <person name="Anantharaman K."/>
            <person name="Brown C.T."/>
            <person name="Hug L.A."/>
            <person name="Sharon I."/>
            <person name="Castelle C.J."/>
            <person name="Probst A.J."/>
            <person name="Thomas B.C."/>
            <person name="Singh A."/>
            <person name="Wilkins M.J."/>
            <person name="Karaoz U."/>
            <person name="Brodie E.L."/>
            <person name="Williams K.H."/>
            <person name="Hubbard S.S."/>
            <person name="Banfield J.F."/>
        </authorList>
    </citation>
    <scope>NUCLEOTIDE SEQUENCE [LARGE SCALE GENOMIC DNA]</scope>
</reference>
<evidence type="ECO:0000256" key="1">
    <source>
        <dbReference type="SAM" id="Phobius"/>
    </source>
</evidence>
<feature type="transmembrane region" description="Helical" evidence="1">
    <location>
        <begin position="29"/>
        <end position="48"/>
    </location>
</feature>
<dbReference type="Pfam" id="PF11666">
    <property type="entry name" value="DUF2933"/>
    <property type="match status" value="1"/>
</dbReference>
<keyword evidence="1" id="KW-0812">Transmembrane</keyword>
<organism evidence="2 3">
    <name type="scientific">Candidatus Zambryskibacteria bacterium RIFCSPLOWO2_12_FULL_39_16</name>
    <dbReference type="NCBI Taxonomy" id="1802775"/>
    <lineage>
        <taxon>Bacteria</taxon>
        <taxon>Candidatus Zambryskiibacteriota</taxon>
    </lineage>
</organism>
<gene>
    <name evidence="2" type="ORF">A3G46_01805</name>
</gene>
<proteinExistence type="predicted"/>
<dbReference type="Proteomes" id="UP000177276">
    <property type="component" value="Unassembled WGS sequence"/>
</dbReference>
<dbReference type="EMBL" id="MHWS01000001">
    <property type="protein sequence ID" value="OHB12948.1"/>
    <property type="molecule type" value="Genomic_DNA"/>
</dbReference>
<dbReference type="AlphaFoldDB" id="A0A1G2UUA4"/>
<name>A0A1G2UUA4_9BACT</name>
<comment type="caution">
    <text evidence="2">The sequence shown here is derived from an EMBL/GenBank/DDBJ whole genome shotgun (WGS) entry which is preliminary data.</text>
</comment>
<keyword evidence="1" id="KW-1133">Transmembrane helix</keyword>